<evidence type="ECO:0000313" key="17">
    <source>
        <dbReference type="Proteomes" id="UP000001996"/>
    </source>
</evidence>
<dbReference type="Proteomes" id="UP000001996">
    <property type="component" value="Unassembled WGS sequence"/>
</dbReference>
<dbReference type="GO" id="GO:0035556">
    <property type="term" value="P:intracellular signal transduction"/>
    <property type="evidence" value="ECO:0007669"/>
    <property type="project" value="TreeGrafter"/>
</dbReference>
<dbReference type="Pfam" id="PF00069">
    <property type="entry name" value="Pkinase"/>
    <property type="match status" value="1"/>
</dbReference>
<feature type="domain" description="Protein kinase" evidence="15">
    <location>
        <begin position="76"/>
        <end position="363"/>
    </location>
</feature>
<dbReference type="STRING" id="379508.A5E3E1"/>
<evidence type="ECO:0000256" key="13">
    <source>
        <dbReference type="PROSITE-ProRule" id="PRU10141"/>
    </source>
</evidence>
<feature type="region of interest" description="Disordered" evidence="14">
    <location>
        <begin position="955"/>
        <end position="992"/>
    </location>
</feature>
<dbReference type="GO" id="GO:0044182">
    <property type="term" value="P:filamentous growth of a population of unicellular organisms"/>
    <property type="evidence" value="ECO:0007669"/>
    <property type="project" value="UniProtKB-ARBA"/>
</dbReference>
<dbReference type="Gene3D" id="1.10.510.10">
    <property type="entry name" value="Transferase(Phosphotransferase) domain 1"/>
    <property type="match status" value="1"/>
</dbReference>
<feature type="binding site" evidence="13">
    <location>
        <position position="105"/>
    </location>
    <ligand>
        <name>ATP</name>
        <dbReference type="ChEBI" id="CHEBI:30616"/>
    </ligand>
</feature>
<dbReference type="InParanoid" id="A5E3E1"/>
<feature type="compositionally biased region" description="Low complexity" evidence="14">
    <location>
        <begin position="128"/>
        <end position="141"/>
    </location>
</feature>
<dbReference type="FunFam" id="1.10.510.10:FF:000394">
    <property type="entry name" value="Serine/threonine-protein kinase HSL1"/>
    <property type="match status" value="1"/>
</dbReference>
<keyword evidence="17" id="KW-1185">Reference proteome</keyword>
<keyword evidence="5" id="KW-0597">Phosphoprotein</keyword>
<feature type="region of interest" description="Disordered" evidence="14">
    <location>
        <begin position="486"/>
        <end position="519"/>
    </location>
</feature>
<feature type="compositionally biased region" description="Low complexity" evidence="14">
    <location>
        <begin position="571"/>
        <end position="598"/>
    </location>
</feature>
<dbReference type="GO" id="GO:0060258">
    <property type="term" value="P:negative regulation of filamentous growth"/>
    <property type="evidence" value="ECO:0007669"/>
    <property type="project" value="UniProtKB-ARBA"/>
</dbReference>
<feature type="compositionally biased region" description="Polar residues" evidence="14">
    <location>
        <begin position="1142"/>
        <end position="1152"/>
    </location>
</feature>
<evidence type="ECO:0000256" key="1">
    <source>
        <dbReference type="ARBA" id="ARBA00004266"/>
    </source>
</evidence>
<dbReference type="Pfam" id="PF16797">
    <property type="entry name" value="Fungal_KA1"/>
    <property type="match status" value="1"/>
</dbReference>
<feature type="compositionally biased region" description="Polar residues" evidence="14">
    <location>
        <begin position="1343"/>
        <end position="1353"/>
    </location>
</feature>
<feature type="region of interest" description="Disordered" evidence="14">
    <location>
        <begin position="1138"/>
        <end position="1195"/>
    </location>
</feature>
<dbReference type="InterPro" id="IPR008271">
    <property type="entry name" value="Ser/Thr_kinase_AS"/>
</dbReference>
<comment type="catalytic activity">
    <reaction evidence="11">
        <text>L-threonyl-[protein] + ATP = O-phospho-L-threonyl-[protein] + ADP + H(+)</text>
        <dbReference type="Rhea" id="RHEA:46608"/>
        <dbReference type="Rhea" id="RHEA-COMP:11060"/>
        <dbReference type="Rhea" id="RHEA-COMP:11605"/>
        <dbReference type="ChEBI" id="CHEBI:15378"/>
        <dbReference type="ChEBI" id="CHEBI:30013"/>
        <dbReference type="ChEBI" id="CHEBI:30616"/>
        <dbReference type="ChEBI" id="CHEBI:61977"/>
        <dbReference type="ChEBI" id="CHEBI:456216"/>
        <dbReference type="EC" id="2.7.11.1"/>
    </reaction>
</comment>
<keyword evidence="9 13" id="KW-0067">ATP-binding</keyword>
<sequence length="1625" mass="180460">MASIVQQLHQQNYRSLFDPNNIHPTMSSIAGAAPSTTNVDRVVQSVTNATKRLSQISTNTNASSKKRKSQNKIGPWKLGRTLGRGSTGRVRLAKNVETGQLAAVKIVPKSNFRKLENPKYKRHSRDLQAQGQSQGQGQVAGDNDNSEDLHRLPYGIEREIIIMKLISHPNIMGLYDVWENKNDLYLILEYIEGGELFDYLIKKGRLHESEAVNYFKQIINGINYLHQFNICHRDLKPENLLLDFNKNIKIADFGMAALEIKERLLETSCGSPHYASPEIVAGKTYHGAPSDIWSCGIILFALLTGHLPFDDENIRKLLLKVQSGKFIMPHELSWEAKDLISKMLKVNPAERISMAGILSHPLLSKYPNPAVTYSKNYTTTLDITSAEIKPIESVANIDKEILKNLSVLFHNCDENTIMSRLMSQKKCPEKMFYYLLMKYRNEHVAQSNNLLEQRVKTIPRSTSSFITTTIYDDTTGEAITSTTTTTMTGAAGTSGTAGVKTPHTTSKMHKSSSIYSKKSLMKTASSKQVLGNITNKNTTSNQGQGQKQFTASTSFNKNKRRPSNVATQVYSKSRNNSSRSLRSNTSTSNNKSSSSTSSNERKPSSTAPSPPPPPPTTTTTILHNSETAEKTQLQKSTFQTNSASGNFNTKSLLNFKNICDEMFNDNQNLQTAPMKPIQENAPSRTASQRKRENALAKKERELAEQVRLRNEARELKLKAEEEKAKKELEKEKQLLQKKKDQLEQEEKELLAKQELQSRQKQALAKLNQRQSTNDFDGLVDLQAQKRRSLTADQPQIKSLLDPRSNSVARARTLGGAPTSSSPSFPSSSSYYHSADAGGAGAFSSPRTNFVSVNSPQMNDNASKVLHKLGIDVVPSPRKSNVSKLRTSGSRNLAAMLEQGLPTQTQVTTTTNSGANTARSIKTSSSRNLADYLNKPENDENVSITVNDFNEMESGKSIVKTTPKSQSKSHLQPQLQSKSQSRNSLLNNKRASGSSFKSMLIDIDEHKPTVPPKPRAQENTSIIEENDGEEMDGEEQDQYSVADRSNISLIPNPRFSRFSFGGLLKPHTVTNEEGDITIMSQTLNTSNTVVRRSNKSNSTFAGLGIKVRDTIKEEDGEDGGAGAGAGVGTGTGTGAGAYFADNRASTSHNTKPKMTNDRSTFKSREFNYESDIDNNDNFDNYNNYDDDDNDNDDTHSDATTVLSKYSFIALEQMFNNSMQQDRPMETELSNFDIISAKTAVIGKANISRPSLVNSRETLVANPRSSNEETIREESHNELNNEVNNDWIEIEDEQKPSQTMDDRRLSVYIGDGEQKEADSENDGEQQYTHHGGEATQKGDIKRSRNSTCIFSTAQLPRSPRVQLPNADSDSSPVSNNVVDVNRKPSTLRHQTQLISSPIEDVKYENEMSRATSGADSFFRRLSMKPNRAAPNLESKNTAPKEQATRNRFSDTPLGSAVPKPSKFFYESETPKQTATGKDGKDGKEAKTSNWFKRFFNSLTGTASSSGTKSSLSKPLSDRYTSKDIKIIDSSLRSVELIRIIKDQLELKELEGSVSKVSIDEEFGLISGVVPSKFSHGRKLKFRIEVIDLISSSSLHIMKVKGNEKGFTNFVKVVSYIIKKEEQSEAKR</sequence>
<evidence type="ECO:0000256" key="8">
    <source>
        <dbReference type="ARBA" id="ARBA00022777"/>
    </source>
</evidence>
<evidence type="ECO:0000256" key="7">
    <source>
        <dbReference type="ARBA" id="ARBA00022741"/>
    </source>
</evidence>
<evidence type="ECO:0000256" key="5">
    <source>
        <dbReference type="ARBA" id="ARBA00022553"/>
    </source>
</evidence>
<dbReference type="GO" id="GO:0005940">
    <property type="term" value="C:septin ring"/>
    <property type="evidence" value="ECO:0007669"/>
    <property type="project" value="UniProtKB-ARBA"/>
</dbReference>
<feature type="region of interest" description="Disordered" evidence="14">
    <location>
        <begin position="115"/>
        <end position="148"/>
    </location>
</feature>
<dbReference type="GO" id="GO:0004674">
    <property type="term" value="F:protein serine/threonine kinase activity"/>
    <property type="evidence" value="ECO:0007669"/>
    <property type="project" value="UniProtKB-KW"/>
</dbReference>
<proteinExistence type="inferred from homology"/>
<dbReference type="PROSITE" id="PS00107">
    <property type="entry name" value="PROTEIN_KINASE_ATP"/>
    <property type="match status" value="1"/>
</dbReference>
<dbReference type="GeneID" id="5232120"/>
<comment type="catalytic activity">
    <reaction evidence="12">
        <text>L-seryl-[protein] + ATP = O-phospho-L-seryl-[protein] + ADP + H(+)</text>
        <dbReference type="Rhea" id="RHEA:17989"/>
        <dbReference type="Rhea" id="RHEA-COMP:9863"/>
        <dbReference type="Rhea" id="RHEA-COMP:11604"/>
        <dbReference type="ChEBI" id="CHEBI:15378"/>
        <dbReference type="ChEBI" id="CHEBI:29999"/>
        <dbReference type="ChEBI" id="CHEBI:30616"/>
        <dbReference type="ChEBI" id="CHEBI:83421"/>
        <dbReference type="ChEBI" id="CHEBI:456216"/>
        <dbReference type="EC" id="2.7.11.1"/>
    </reaction>
</comment>
<feature type="region of interest" description="Disordered" evidence="14">
    <location>
        <begin position="1423"/>
        <end position="1482"/>
    </location>
</feature>
<feature type="compositionally biased region" description="Basic and acidic residues" evidence="14">
    <location>
        <begin position="1153"/>
        <end position="1166"/>
    </location>
</feature>
<evidence type="ECO:0000256" key="9">
    <source>
        <dbReference type="ARBA" id="ARBA00022840"/>
    </source>
</evidence>
<comment type="subcellular location">
    <subcellularLocation>
        <location evidence="1">Bud neck</location>
    </subcellularLocation>
</comment>
<feature type="compositionally biased region" description="Acidic residues" evidence="14">
    <location>
        <begin position="1023"/>
        <end position="1034"/>
    </location>
</feature>
<evidence type="ECO:0000256" key="12">
    <source>
        <dbReference type="ARBA" id="ARBA00048679"/>
    </source>
</evidence>
<keyword evidence="4" id="KW-0723">Serine/threonine-protein kinase</keyword>
<feature type="compositionally biased region" description="Low complexity" evidence="14">
    <location>
        <begin position="1362"/>
        <end position="1377"/>
    </location>
</feature>
<gene>
    <name evidence="16" type="ORF">LELG_04128</name>
</gene>
<dbReference type="CDD" id="cd14081">
    <property type="entry name" value="STKc_BRSK1_2"/>
    <property type="match status" value="1"/>
</dbReference>
<evidence type="ECO:0000313" key="16">
    <source>
        <dbReference type="EMBL" id="EDK45949.1"/>
    </source>
</evidence>
<dbReference type="KEGG" id="lel:PVL30_004944"/>
<dbReference type="SUPFAM" id="SSF56112">
    <property type="entry name" value="Protein kinase-like (PK-like)"/>
    <property type="match status" value="1"/>
</dbReference>
<protein>
    <recommendedName>
        <fullName evidence="3">non-specific serine/threonine protein kinase</fullName>
        <ecNumber evidence="3">2.7.11.1</ecNumber>
    </recommendedName>
</protein>
<accession>A5E3E1</accession>
<feature type="compositionally biased region" description="Low complexity" evidence="14">
    <location>
        <begin position="78"/>
        <end position="87"/>
    </location>
</feature>
<keyword evidence="6" id="KW-0808">Transferase</keyword>
<dbReference type="EC" id="2.7.11.1" evidence="3"/>
<comment type="similarity">
    <text evidence="2">Belongs to the protein kinase superfamily. CAMK Ser/Thr protein kinase family. NIM1 subfamily.</text>
</comment>
<reference evidence="16 17" key="1">
    <citation type="journal article" date="2009" name="Nature">
        <title>Evolution of pathogenicity and sexual reproduction in eight Candida genomes.</title>
        <authorList>
            <person name="Butler G."/>
            <person name="Rasmussen M.D."/>
            <person name="Lin M.F."/>
            <person name="Santos M.A."/>
            <person name="Sakthikumar S."/>
            <person name="Munro C.A."/>
            <person name="Rheinbay E."/>
            <person name="Grabherr M."/>
            <person name="Forche A."/>
            <person name="Reedy J.L."/>
            <person name="Agrafioti I."/>
            <person name="Arnaud M.B."/>
            <person name="Bates S."/>
            <person name="Brown A.J."/>
            <person name="Brunke S."/>
            <person name="Costanzo M.C."/>
            <person name="Fitzpatrick D.A."/>
            <person name="de Groot P.W."/>
            <person name="Harris D."/>
            <person name="Hoyer L.L."/>
            <person name="Hube B."/>
            <person name="Klis F.M."/>
            <person name="Kodira C."/>
            <person name="Lennard N."/>
            <person name="Logue M.E."/>
            <person name="Martin R."/>
            <person name="Neiman A.M."/>
            <person name="Nikolaou E."/>
            <person name="Quail M.A."/>
            <person name="Quinn J."/>
            <person name="Santos M.C."/>
            <person name="Schmitzberger F.F."/>
            <person name="Sherlock G."/>
            <person name="Shah P."/>
            <person name="Silverstein K.A."/>
            <person name="Skrzypek M.S."/>
            <person name="Soll D."/>
            <person name="Staggs R."/>
            <person name="Stansfield I."/>
            <person name="Stumpf M.P."/>
            <person name="Sudbery P.E."/>
            <person name="Srikantha T."/>
            <person name="Zeng Q."/>
            <person name="Berman J."/>
            <person name="Berriman M."/>
            <person name="Heitman J."/>
            <person name="Gow N.A."/>
            <person name="Lorenz M.C."/>
            <person name="Birren B.W."/>
            <person name="Kellis M."/>
            <person name="Cuomo C.A."/>
        </authorList>
    </citation>
    <scope>NUCLEOTIDE SEQUENCE [LARGE SCALE GENOMIC DNA]</scope>
    <source>
        <strain evidence="17">ATCC 11503 / BCRC 21390 / CBS 2605 / JCM 1781 / NBRC 1676 / NRRL YB-4239</strain>
    </source>
</reference>
<feature type="compositionally biased region" description="Low complexity" evidence="14">
    <location>
        <begin position="814"/>
        <end position="836"/>
    </location>
</feature>
<dbReference type="GO" id="GO:0005524">
    <property type="term" value="F:ATP binding"/>
    <property type="evidence" value="ECO:0007669"/>
    <property type="project" value="UniProtKB-UniRule"/>
</dbReference>
<evidence type="ECO:0000256" key="10">
    <source>
        <dbReference type="ARBA" id="ARBA00023054"/>
    </source>
</evidence>
<feature type="region of interest" description="Disordered" evidence="14">
    <location>
        <begin position="673"/>
        <end position="701"/>
    </location>
</feature>
<feature type="region of interest" description="Disordered" evidence="14">
    <location>
        <begin position="1004"/>
        <end position="1034"/>
    </location>
</feature>
<name>A5E3E1_LODEL</name>
<feature type="compositionally biased region" description="Basic and acidic residues" evidence="14">
    <location>
        <begin position="689"/>
        <end position="701"/>
    </location>
</feature>
<keyword evidence="7 13" id="KW-0547">Nucleotide-binding</keyword>
<dbReference type="PROSITE" id="PS00108">
    <property type="entry name" value="PROTEIN_KINASE_ST"/>
    <property type="match status" value="1"/>
</dbReference>
<dbReference type="InterPro" id="IPR017441">
    <property type="entry name" value="Protein_kinase_ATP_BS"/>
</dbReference>
<keyword evidence="10" id="KW-0175">Coiled coil</keyword>
<evidence type="ECO:0000256" key="11">
    <source>
        <dbReference type="ARBA" id="ARBA00047899"/>
    </source>
</evidence>
<organism evidence="16 17">
    <name type="scientific">Lodderomyces elongisporus (strain ATCC 11503 / CBS 2605 / JCM 1781 / NBRC 1676 / NRRL YB-4239)</name>
    <name type="common">Yeast</name>
    <name type="synonym">Saccharomyces elongisporus</name>
    <dbReference type="NCBI Taxonomy" id="379508"/>
    <lineage>
        <taxon>Eukaryota</taxon>
        <taxon>Fungi</taxon>
        <taxon>Dikarya</taxon>
        <taxon>Ascomycota</taxon>
        <taxon>Saccharomycotina</taxon>
        <taxon>Pichiomycetes</taxon>
        <taxon>Debaryomycetaceae</taxon>
        <taxon>Candida/Lodderomyces clade</taxon>
        <taxon>Lodderomyces</taxon>
    </lineage>
</organism>
<feature type="compositionally biased region" description="Basic and acidic residues" evidence="14">
    <location>
        <begin position="1264"/>
        <end position="1277"/>
    </location>
</feature>
<dbReference type="SMART" id="SM00220">
    <property type="entry name" value="S_TKc"/>
    <property type="match status" value="1"/>
</dbReference>
<dbReference type="HOGENOM" id="CLU_003363_1_0_1"/>
<dbReference type="InterPro" id="IPR011009">
    <property type="entry name" value="Kinase-like_dom_sf"/>
</dbReference>
<dbReference type="GO" id="GO:0001558">
    <property type="term" value="P:regulation of cell growth"/>
    <property type="evidence" value="ECO:0007669"/>
    <property type="project" value="UniProtKB-ARBA"/>
</dbReference>
<dbReference type="PANTHER" id="PTHR24346:SF76">
    <property type="entry name" value="NON-SPECIFIC SERINE_THREONINE PROTEIN KINASE"/>
    <property type="match status" value="1"/>
</dbReference>
<feature type="region of interest" description="Disordered" evidence="14">
    <location>
        <begin position="811"/>
        <end position="837"/>
    </location>
</feature>
<evidence type="ECO:0000256" key="2">
    <source>
        <dbReference type="ARBA" id="ARBA00010791"/>
    </source>
</evidence>
<dbReference type="OrthoDB" id="504170at2759"/>
<dbReference type="VEuPathDB" id="FungiDB:LELG_04128"/>
<dbReference type="PROSITE" id="PS50011">
    <property type="entry name" value="PROTEIN_KINASE_DOM"/>
    <property type="match status" value="1"/>
</dbReference>
<evidence type="ECO:0000256" key="4">
    <source>
        <dbReference type="ARBA" id="ARBA00022527"/>
    </source>
</evidence>
<dbReference type="GO" id="GO:0005935">
    <property type="term" value="C:cellular bud neck"/>
    <property type="evidence" value="ECO:0007669"/>
    <property type="project" value="UniProtKB-SubCell"/>
</dbReference>
<dbReference type="eggNOG" id="KOG0588">
    <property type="taxonomic scope" value="Eukaryota"/>
</dbReference>
<feature type="region of interest" description="Disordered" evidence="14">
    <location>
        <begin position="1312"/>
        <end position="1377"/>
    </location>
</feature>
<feature type="compositionally biased region" description="Basic and acidic residues" evidence="14">
    <location>
        <begin position="1328"/>
        <end position="1340"/>
    </location>
</feature>
<feature type="compositionally biased region" description="Low complexity" evidence="14">
    <location>
        <begin position="486"/>
        <end position="498"/>
    </location>
</feature>
<dbReference type="GO" id="GO:0000226">
    <property type="term" value="P:microtubule cytoskeleton organization"/>
    <property type="evidence" value="ECO:0007669"/>
    <property type="project" value="TreeGrafter"/>
</dbReference>
<dbReference type="PANTHER" id="PTHR24346">
    <property type="entry name" value="MAP/MICROTUBULE AFFINITY-REGULATING KINASE"/>
    <property type="match status" value="1"/>
</dbReference>
<feature type="compositionally biased region" description="Polar residues" evidence="14">
    <location>
        <begin position="621"/>
        <end position="648"/>
    </location>
</feature>
<dbReference type="InterPro" id="IPR031850">
    <property type="entry name" value="Fungal_KA1_dom"/>
</dbReference>
<feature type="region of interest" description="Disordered" evidence="14">
    <location>
        <begin position="55"/>
        <end position="87"/>
    </location>
</feature>
<evidence type="ECO:0000259" key="15">
    <source>
        <dbReference type="PROSITE" id="PS50011"/>
    </source>
</evidence>
<evidence type="ECO:0000256" key="6">
    <source>
        <dbReference type="ARBA" id="ARBA00022679"/>
    </source>
</evidence>
<keyword evidence="8" id="KW-0418">Kinase</keyword>
<feature type="compositionally biased region" description="Polar residues" evidence="14">
    <location>
        <begin position="958"/>
        <end position="992"/>
    </location>
</feature>
<feature type="region of interest" description="Disordered" evidence="14">
    <location>
        <begin position="1259"/>
        <end position="1280"/>
    </location>
</feature>
<feature type="region of interest" description="Disordered" evidence="14">
    <location>
        <begin position="552"/>
        <end position="648"/>
    </location>
</feature>
<evidence type="ECO:0000256" key="14">
    <source>
        <dbReference type="SAM" id="MobiDB-lite"/>
    </source>
</evidence>
<dbReference type="InterPro" id="IPR000719">
    <property type="entry name" value="Prot_kinase_dom"/>
</dbReference>
<dbReference type="EMBL" id="CH981528">
    <property type="protein sequence ID" value="EDK45949.1"/>
    <property type="molecule type" value="Genomic_DNA"/>
</dbReference>
<evidence type="ECO:0000256" key="3">
    <source>
        <dbReference type="ARBA" id="ARBA00012513"/>
    </source>
</evidence>